<proteinExistence type="predicted"/>
<dbReference type="CDD" id="cd11527">
    <property type="entry name" value="NTP-PPase_dUTPase"/>
    <property type="match status" value="1"/>
</dbReference>
<organism evidence="1 2">
    <name type="scientific">Exiguobacterium aurantiacum</name>
    <dbReference type="NCBI Taxonomy" id="33987"/>
    <lineage>
        <taxon>Bacteria</taxon>
        <taxon>Bacillati</taxon>
        <taxon>Bacillota</taxon>
        <taxon>Bacilli</taxon>
        <taxon>Bacillales</taxon>
        <taxon>Bacillales Family XII. Incertae Sedis</taxon>
        <taxon>Exiguobacterium</taxon>
    </lineage>
</organism>
<dbReference type="Pfam" id="PF08761">
    <property type="entry name" value="dUTPase_2"/>
    <property type="match status" value="1"/>
</dbReference>
<dbReference type="AlphaFoldDB" id="A0A377FTI6"/>
<dbReference type="RefSeq" id="WP_024371401.1">
    <property type="nucleotide sequence ID" value="NZ_UGGP01000001.1"/>
</dbReference>
<gene>
    <name evidence="1" type="ORF">NCTC13163_01122</name>
</gene>
<evidence type="ECO:0000313" key="1">
    <source>
        <dbReference type="EMBL" id="STO07765.1"/>
    </source>
</evidence>
<dbReference type="EMBL" id="UGGP01000001">
    <property type="protein sequence ID" value="STO07765.1"/>
    <property type="molecule type" value="Genomic_DNA"/>
</dbReference>
<dbReference type="STRING" id="1397694.GCA_000702585_01628"/>
<name>A0A377FTI6_9BACL</name>
<dbReference type="OrthoDB" id="5506143at2"/>
<reference evidence="1 2" key="1">
    <citation type="submission" date="2018-06" db="EMBL/GenBank/DDBJ databases">
        <authorList>
            <consortium name="Pathogen Informatics"/>
            <person name="Doyle S."/>
        </authorList>
    </citation>
    <scope>NUCLEOTIDE SEQUENCE [LARGE SCALE GENOMIC DNA]</scope>
    <source>
        <strain evidence="1 2">NCTC13163</strain>
    </source>
</reference>
<accession>A0A377FTI6</accession>
<dbReference type="InterPro" id="IPR014871">
    <property type="entry name" value="dUTPase/dCTP_pyrophosphatase"/>
</dbReference>
<dbReference type="SUPFAM" id="SSF101386">
    <property type="entry name" value="all-alpha NTP pyrophosphatases"/>
    <property type="match status" value="1"/>
</dbReference>
<dbReference type="InterPro" id="IPR016947">
    <property type="entry name" value="UCP030140"/>
</dbReference>
<sequence>MNWTTLFDQQRRLDERIKEEHQLSGNQFDERLLALHVELGELANETRSFKFWSTKGPSPQDVILEEYVDGMHFLLSLGLALGYERESFPAGSSYLDATDAFLDVFRKVTNFGLSKTEAMYETLMAAYLELGYTLGFNEELIMMAYMSKNQVNHERQDQGY</sequence>
<dbReference type="Proteomes" id="UP000254060">
    <property type="component" value="Unassembled WGS sequence"/>
</dbReference>
<evidence type="ECO:0000313" key="2">
    <source>
        <dbReference type="Proteomes" id="UP000254060"/>
    </source>
</evidence>
<protein>
    <submittedName>
        <fullName evidence="1">Uncharacterized protein conserved in bacteria</fullName>
    </submittedName>
</protein>
<dbReference type="PIRSF" id="PIRSF030140">
    <property type="entry name" value="UCP030140"/>
    <property type="match status" value="1"/>
</dbReference>
<dbReference type="Gene3D" id="1.10.4010.10">
    <property type="entry name" value="Type II deoxyuridine triphosphatase"/>
    <property type="match status" value="1"/>
</dbReference>